<reference evidence="1" key="1">
    <citation type="submission" date="2018-02" db="EMBL/GenBank/DDBJ databases">
        <title>Rhizophora mucronata_Transcriptome.</title>
        <authorList>
            <person name="Meera S.P."/>
            <person name="Sreeshan A."/>
            <person name="Augustine A."/>
        </authorList>
    </citation>
    <scope>NUCLEOTIDE SEQUENCE</scope>
    <source>
        <tissue evidence="1">Leaf</tissue>
    </source>
</reference>
<sequence length="32" mass="4015">MDMVRKRVEWTKISYYYNWIFSSGYIKSFSNN</sequence>
<evidence type="ECO:0000313" key="1">
    <source>
        <dbReference type="EMBL" id="MBW88117.1"/>
    </source>
</evidence>
<dbReference type="EMBL" id="GGEC01007634">
    <property type="protein sequence ID" value="MBW88117.1"/>
    <property type="molecule type" value="Transcribed_RNA"/>
</dbReference>
<proteinExistence type="predicted"/>
<accession>A0A2P2J423</accession>
<dbReference type="AlphaFoldDB" id="A0A2P2J423"/>
<name>A0A2P2J423_RHIMU</name>
<organism evidence="1">
    <name type="scientific">Rhizophora mucronata</name>
    <name type="common">Asiatic mangrove</name>
    <dbReference type="NCBI Taxonomy" id="61149"/>
    <lineage>
        <taxon>Eukaryota</taxon>
        <taxon>Viridiplantae</taxon>
        <taxon>Streptophyta</taxon>
        <taxon>Embryophyta</taxon>
        <taxon>Tracheophyta</taxon>
        <taxon>Spermatophyta</taxon>
        <taxon>Magnoliopsida</taxon>
        <taxon>eudicotyledons</taxon>
        <taxon>Gunneridae</taxon>
        <taxon>Pentapetalae</taxon>
        <taxon>rosids</taxon>
        <taxon>fabids</taxon>
        <taxon>Malpighiales</taxon>
        <taxon>Rhizophoraceae</taxon>
        <taxon>Rhizophora</taxon>
    </lineage>
</organism>
<protein>
    <submittedName>
        <fullName evidence="1">Uncharacterized protein</fullName>
    </submittedName>
</protein>